<protein>
    <submittedName>
        <fullName evidence="2">Transglutaminase domain-containing protein</fullName>
    </submittedName>
</protein>
<dbReference type="InterPro" id="IPR038765">
    <property type="entry name" value="Papain-like_cys_pep_sf"/>
</dbReference>
<proteinExistence type="predicted"/>
<organism evidence="2 3">
    <name type="scientific">Desulfurispirillum indicum (strain ATCC BAA-1389 / DSM 22839 / S5)</name>
    <dbReference type="NCBI Taxonomy" id="653733"/>
    <lineage>
        <taxon>Bacteria</taxon>
        <taxon>Pseudomonadati</taxon>
        <taxon>Chrysiogenota</taxon>
        <taxon>Chrysiogenia</taxon>
        <taxon>Chrysiogenales</taxon>
        <taxon>Chrysiogenaceae</taxon>
        <taxon>Desulfurispirillum</taxon>
    </lineage>
</organism>
<dbReference type="InterPro" id="IPR013589">
    <property type="entry name" value="Bac_transglu_N"/>
</dbReference>
<dbReference type="AlphaFoldDB" id="E6W065"/>
<name>E6W065_DESIS</name>
<evidence type="ECO:0000313" key="2">
    <source>
        <dbReference type="EMBL" id="ADU65191.1"/>
    </source>
</evidence>
<dbReference type="KEGG" id="din:Selin_0438"/>
<dbReference type="eggNOG" id="COG1305">
    <property type="taxonomic scope" value="Bacteria"/>
</dbReference>
<dbReference type="STRING" id="653733.Selin_0438"/>
<keyword evidence="3" id="KW-1185">Reference proteome</keyword>
<sequence length="292" mass="33140">MMFRVTHTTTYSYSDSVDLCYNETRIKPRSFSRQVVQSSSMNITPSADDYRERTDFFGNYVSYFCMQKPYREMIIKVISDVKILGNQGRDPLQQPISWEETLKTLSSCLDEPTINARQYTMASPLVPVFPELREYVSQYLEPEKPLVLVARDLMAGIFHDFRYVPGFTTITTSLTEVMRHRQGVCQDFAHVAIGCLRSIGLAAGYMSGYLETLPPPGQEKLVGADASHAWFTVYVPGWGWVHFDPTNNQLPDQQHIVCAWGRDYSDIIPINGVVYSSGKDELEVSVDVSRIG</sequence>
<dbReference type="OrthoDB" id="9804872at2"/>
<dbReference type="HOGENOM" id="CLU_008973_0_0_0"/>
<dbReference type="InParanoid" id="E6W065"/>
<dbReference type="EMBL" id="CP002432">
    <property type="protein sequence ID" value="ADU65191.1"/>
    <property type="molecule type" value="Genomic_DNA"/>
</dbReference>
<dbReference type="Proteomes" id="UP000002572">
    <property type="component" value="Chromosome"/>
</dbReference>
<dbReference type="SMART" id="SM00460">
    <property type="entry name" value="TGc"/>
    <property type="match status" value="1"/>
</dbReference>
<dbReference type="Gene3D" id="3.10.620.30">
    <property type="match status" value="1"/>
</dbReference>
<dbReference type="PANTHER" id="PTHR33490:SF7">
    <property type="entry name" value="BLR2979 PROTEIN"/>
    <property type="match status" value="1"/>
</dbReference>
<reference evidence="2 3" key="1">
    <citation type="submission" date="2010-12" db="EMBL/GenBank/DDBJ databases">
        <title>Complete sequence of Desulfurispirillum indicum S5.</title>
        <authorList>
            <consortium name="US DOE Joint Genome Institute"/>
            <person name="Lucas S."/>
            <person name="Copeland A."/>
            <person name="Lapidus A."/>
            <person name="Cheng J.-F."/>
            <person name="Goodwin L."/>
            <person name="Pitluck S."/>
            <person name="Chertkov O."/>
            <person name="Held B."/>
            <person name="Detter J.C."/>
            <person name="Han C."/>
            <person name="Tapia R."/>
            <person name="Land M."/>
            <person name="Hauser L."/>
            <person name="Kyrpides N."/>
            <person name="Ivanova N."/>
            <person name="Mikhailova N."/>
            <person name="Haggblom M."/>
            <person name="Rauschenbach I."/>
            <person name="Bini E."/>
            <person name="Woyke T."/>
        </authorList>
    </citation>
    <scope>NUCLEOTIDE SEQUENCE [LARGE SCALE GENOMIC DNA]</scope>
    <source>
        <strain evidence="3">ATCC BAA-1389 / DSM 22839 / S5</strain>
    </source>
</reference>
<gene>
    <name evidence="2" type="ordered locus">Selin_0438</name>
</gene>
<dbReference type="PANTHER" id="PTHR33490">
    <property type="entry name" value="BLR5614 PROTEIN-RELATED"/>
    <property type="match status" value="1"/>
</dbReference>
<dbReference type="RefSeq" id="WP_013505080.1">
    <property type="nucleotide sequence ID" value="NC_014836.1"/>
</dbReference>
<dbReference type="InterPro" id="IPR002931">
    <property type="entry name" value="Transglutaminase-like"/>
</dbReference>
<evidence type="ECO:0000313" key="3">
    <source>
        <dbReference type="Proteomes" id="UP000002572"/>
    </source>
</evidence>
<evidence type="ECO:0000259" key="1">
    <source>
        <dbReference type="SMART" id="SM00460"/>
    </source>
</evidence>
<dbReference type="Pfam" id="PF01841">
    <property type="entry name" value="Transglut_core"/>
    <property type="match status" value="1"/>
</dbReference>
<feature type="domain" description="Transglutaminase-like" evidence="1">
    <location>
        <begin position="177"/>
        <end position="247"/>
    </location>
</feature>
<dbReference type="Pfam" id="PF08379">
    <property type="entry name" value="Bact_transglu_N"/>
    <property type="match status" value="1"/>
</dbReference>
<dbReference type="SUPFAM" id="SSF54001">
    <property type="entry name" value="Cysteine proteinases"/>
    <property type="match status" value="1"/>
</dbReference>
<accession>E6W065</accession>